<reference evidence="3 5" key="2">
    <citation type="journal article" date="2018" name="Syst. Appl. Microbiol.">
        <title>Characterization and high-quality draft genome sequence of Herbivorax saccincola A7, an anaerobic, alkaliphilic, thermophilic, cellulolytic, and xylanolytic bacterium.</title>
        <authorList>
            <person name="Aikawa S."/>
            <person name="Baramee S."/>
            <person name="Sermsathanaswadi J."/>
            <person name="Thianheng P."/>
            <person name="Tachaapaikoon C."/>
            <person name="Shikata A."/>
            <person name="Waeonukul R."/>
            <person name="Pason P."/>
            <person name="Ratanakhanokchai K."/>
            <person name="Kosugi A."/>
        </authorList>
    </citation>
    <scope>NUCLEOTIDE SEQUENCE [LARGE SCALE GENOMIC DNA]</scope>
    <source>
        <strain evidence="3 5">A7</strain>
    </source>
</reference>
<keyword evidence="3" id="KW-0378">Hydrolase</keyword>
<protein>
    <submittedName>
        <fullName evidence="2">HD domain protein</fullName>
    </submittedName>
    <submittedName>
        <fullName evidence="3">Phosphohydrolase</fullName>
    </submittedName>
</protein>
<proteinExistence type="predicted"/>
<keyword evidence="4" id="KW-1185">Reference proteome</keyword>
<organism evidence="2 4">
    <name type="scientific">Acetivibrio saccincola</name>
    <dbReference type="NCBI Taxonomy" id="1677857"/>
    <lineage>
        <taxon>Bacteria</taxon>
        <taxon>Bacillati</taxon>
        <taxon>Bacillota</taxon>
        <taxon>Clostridia</taxon>
        <taxon>Eubacteriales</taxon>
        <taxon>Oscillospiraceae</taxon>
        <taxon>Acetivibrio</taxon>
    </lineage>
</organism>
<dbReference type="AlphaFoldDB" id="A0A2K9E0T7"/>
<evidence type="ECO:0000313" key="4">
    <source>
        <dbReference type="Proteomes" id="UP000233534"/>
    </source>
</evidence>
<dbReference type="RefSeq" id="WP_101300692.1">
    <property type="nucleotide sequence ID" value="NZ_CP025197.1"/>
</dbReference>
<sequence length="167" mass="19762">MVLKEYGPIIEDTIAQLSKNSRFSQTTKYMQHGKTSVYEHCIKVAYMSCWIASKLRLNVDYASLIRGALLHDYFLYDWHDKNKGHRLHGFFHPRKALQNAREDLELTPKEENIILRHMFPLTPIPPYYLESWIVCIADKFCAINEIFRINVIQQKMHKRIPGRRISV</sequence>
<dbReference type="OrthoDB" id="360187at2"/>
<dbReference type="Proteomes" id="UP000239720">
    <property type="component" value="Unassembled WGS sequence"/>
</dbReference>
<feature type="domain" description="HD" evidence="1">
    <location>
        <begin position="37"/>
        <end position="142"/>
    </location>
</feature>
<dbReference type="Gene3D" id="1.10.3210.10">
    <property type="entry name" value="Hypothetical protein af1432"/>
    <property type="match status" value="1"/>
</dbReference>
<evidence type="ECO:0000313" key="2">
    <source>
        <dbReference type="EMBL" id="AUG57387.1"/>
    </source>
</evidence>
<dbReference type="InterPro" id="IPR003607">
    <property type="entry name" value="HD/PDEase_dom"/>
</dbReference>
<evidence type="ECO:0000259" key="1">
    <source>
        <dbReference type="Pfam" id="PF01966"/>
    </source>
</evidence>
<dbReference type="SUPFAM" id="SSF109604">
    <property type="entry name" value="HD-domain/PDEase-like"/>
    <property type="match status" value="1"/>
</dbReference>
<dbReference type="EMBL" id="CP025197">
    <property type="protein sequence ID" value="AUG57387.1"/>
    <property type="molecule type" value="Genomic_DNA"/>
</dbReference>
<dbReference type="InterPro" id="IPR006674">
    <property type="entry name" value="HD_domain"/>
</dbReference>
<dbReference type="Pfam" id="PF01966">
    <property type="entry name" value="HD"/>
    <property type="match status" value="1"/>
</dbReference>
<dbReference type="CDD" id="cd00077">
    <property type="entry name" value="HDc"/>
    <property type="match status" value="1"/>
</dbReference>
<dbReference type="GO" id="GO:0016787">
    <property type="term" value="F:hydrolase activity"/>
    <property type="evidence" value="ECO:0007669"/>
    <property type="project" value="UniProtKB-KW"/>
</dbReference>
<name>A0A2K9E0T7_9FIRM</name>
<dbReference type="KEGG" id="hsc:HVS_07350"/>
<dbReference type="EMBL" id="NEMB01000003">
    <property type="protein sequence ID" value="PQQ67313.1"/>
    <property type="molecule type" value="Genomic_DNA"/>
</dbReference>
<accession>A0A2K9E0T7</accession>
<evidence type="ECO:0000313" key="5">
    <source>
        <dbReference type="Proteomes" id="UP000239720"/>
    </source>
</evidence>
<gene>
    <name evidence="3" type="ORF">B9R14_11505</name>
    <name evidence="2" type="ORF">HVS_07350</name>
</gene>
<dbReference type="Proteomes" id="UP000233534">
    <property type="component" value="Chromosome"/>
</dbReference>
<reference evidence="2 4" key="1">
    <citation type="submission" date="2017-12" db="EMBL/GenBank/DDBJ databases">
        <title>Complete genome sequence of Herbivorax saccincola GGR1, a novel Cellulosome-producing hydrolytic bacterium in a thermophilic biogas plant, established by Illumina and Nanopore MinION sequencing.</title>
        <authorList>
            <person name="Pechtl A."/>
            <person name="Ruckert C."/>
            <person name="Koeck D.E."/>
            <person name="Maus I."/>
            <person name="Winkler A."/>
            <person name="Kalinowski J."/>
            <person name="Puhler A."/>
            <person name="Schwarz W.W."/>
            <person name="Zverlov V.V."/>
            <person name="Schluter A."/>
            <person name="Liebl W."/>
        </authorList>
    </citation>
    <scope>NUCLEOTIDE SEQUENCE [LARGE SCALE GENOMIC DNA]</scope>
    <source>
        <strain evidence="2">GGR1</strain>
        <strain evidence="4">SR1</strain>
    </source>
</reference>
<evidence type="ECO:0000313" key="3">
    <source>
        <dbReference type="EMBL" id="PQQ67313.1"/>
    </source>
</evidence>